<gene>
    <name evidence="2" type="ORF">TVAG_496240</name>
</gene>
<dbReference type="VEuPathDB" id="TrichDB:TVAGG3_0388620"/>
<name>A2FR74_TRIV3</name>
<dbReference type="AlphaFoldDB" id="A2FR74"/>
<reference evidence="2" key="1">
    <citation type="submission" date="2006-10" db="EMBL/GenBank/DDBJ databases">
        <authorList>
            <person name="Amadeo P."/>
            <person name="Zhao Q."/>
            <person name="Wortman J."/>
            <person name="Fraser-Liggett C."/>
            <person name="Carlton J."/>
        </authorList>
    </citation>
    <scope>NUCLEOTIDE SEQUENCE</scope>
    <source>
        <strain evidence="2">G3</strain>
    </source>
</reference>
<dbReference type="EMBL" id="DS113958">
    <property type="protein sequence ID" value="EAX92590.1"/>
    <property type="molecule type" value="Genomic_DNA"/>
</dbReference>
<feature type="compositionally biased region" description="Polar residues" evidence="1">
    <location>
        <begin position="1155"/>
        <end position="1167"/>
    </location>
</feature>
<evidence type="ECO:0000313" key="3">
    <source>
        <dbReference type="Proteomes" id="UP000001542"/>
    </source>
</evidence>
<organism evidence="2 3">
    <name type="scientific">Trichomonas vaginalis (strain ATCC PRA-98 / G3)</name>
    <dbReference type="NCBI Taxonomy" id="412133"/>
    <lineage>
        <taxon>Eukaryota</taxon>
        <taxon>Metamonada</taxon>
        <taxon>Parabasalia</taxon>
        <taxon>Trichomonadida</taxon>
        <taxon>Trichomonadidae</taxon>
        <taxon>Trichomonas</taxon>
    </lineage>
</organism>
<sequence length="1167" mass="136235">MSVQVFVYPHNISTYIDAFNKNPSYETAVNLAGCISPIIINNYPTDFCLSISERLLYQFCKAKGEKDRLDYIYFSLDHYIYYLRDRSDSSSKENLVDKIINGTDGTDPFTFSQVEYPLKYIEEHFNLKLIHMAAQLLTIYIINNCLVIDNNVAYYIEKILPFVKLEIKKKLATKIIPQGKISQQHQSIQMLCYLLARYTSDRIPELKEYISNNLKEFLKNKDLISIIQNIKDINKNDYQIEECEVYSKEIRQILEIYQLFNLDVPNNYEATIIEFIKKAKKYNFINEQDNLYIIKVFPSLIDKGSLIYLDSEKIIELFVNLPSEGFELKPFFEVMKNREIVDDTNLSIVFDKILSNMDYKTEELLIDFALNHAEVQKPLTNSIKNFIYNYDVEKMKIMPVFMITRLYPILEKPFPDADLEYLIYDSLPSYYILSNLVNLGESYKLSYPEKLVQFVPPSPALFTYLSNHVTDYSNIISWSIEQTCEYKEYFDLLINIWQQNQDPNIAWKIYQLFDVFERECDDSILESIQNAEPNVILEKMCSNSAEFLASWLDLFDLSGIDPKYLYNKLNEHPYLLFLANRLDEKFNFVFDQKLFSEMKNNSNIFKAFILDSALQIAPNEWWNLIKKNPEILKLNFTENDFKKSMIPISSTICNIFLKCLMKIEVTPDSDFANDSFILGVKNLSMDLCDVIVDYIKVDERILECVFSQDNEQVCYVLLDHLDLKELSVTALEYASNATLIPLVEKERQFISDENLINKLPFIKRNENYEKIVSFIIESIAKTQENYLSIFDLLFSTKFTKFNRKSIAKIIFKKLPDARWLDSFLNLHDFGSFLREHAIPVIDTMNQYLVPSILVLSTIPFVVNNFDEISPLSRALLQLSLTPSSRVNIYDLDLSMINNFPDFETTFSYLLSLIPNNGSFDFIQQLLLDEFSYHFRELTKSNLLFFELKFSEPNKDFLTTVLNTHINFKNDDILSEELKRQIGTTTSAKYISAPKVICYKLSGDVPNGMTIPQEISNPYCLVSTNYQLCGYIAQDESNLSTYIIYNHTLLKFNSVKVEIRENTDSSDKVLYAFYIREDLANQEIKHQLHSSEDLVNSSISFLLSDKDSIDWSDMKDKPNADQLSITLKKQYYSFNLFNLLNENTKESFDSNDLEHPTNNILNRQSTSN</sequence>
<proteinExistence type="predicted"/>
<dbReference type="RefSeq" id="XP_001305520.1">
    <property type="nucleotide sequence ID" value="XM_001305519.1"/>
</dbReference>
<evidence type="ECO:0000313" key="2">
    <source>
        <dbReference type="EMBL" id="EAX92590.1"/>
    </source>
</evidence>
<reference evidence="2" key="2">
    <citation type="journal article" date="2007" name="Science">
        <title>Draft genome sequence of the sexually transmitted pathogen Trichomonas vaginalis.</title>
        <authorList>
            <person name="Carlton J.M."/>
            <person name="Hirt R.P."/>
            <person name="Silva J.C."/>
            <person name="Delcher A.L."/>
            <person name="Schatz M."/>
            <person name="Zhao Q."/>
            <person name="Wortman J.R."/>
            <person name="Bidwell S.L."/>
            <person name="Alsmark U.C.M."/>
            <person name="Besteiro S."/>
            <person name="Sicheritz-Ponten T."/>
            <person name="Noel C.J."/>
            <person name="Dacks J.B."/>
            <person name="Foster P.G."/>
            <person name="Simillion C."/>
            <person name="Van de Peer Y."/>
            <person name="Miranda-Saavedra D."/>
            <person name="Barton G.J."/>
            <person name="Westrop G.D."/>
            <person name="Mueller S."/>
            <person name="Dessi D."/>
            <person name="Fiori P.L."/>
            <person name="Ren Q."/>
            <person name="Paulsen I."/>
            <person name="Zhang H."/>
            <person name="Bastida-Corcuera F.D."/>
            <person name="Simoes-Barbosa A."/>
            <person name="Brown M.T."/>
            <person name="Hayes R.D."/>
            <person name="Mukherjee M."/>
            <person name="Okumura C.Y."/>
            <person name="Schneider R."/>
            <person name="Smith A.J."/>
            <person name="Vanacova S."/>
            <person name="Villalvazo M."/>
            <person name="Haas B.J."/>
            <person name="Pertea M."/>
            <person name="Feldblyum T.V."/>
            <person name="Utterback T.R."/>
            <person name="Shu C.L."/>
            <person name="Osoegawa K."/>
            <person name="de Jong P.J."/>
            <person name="Hrdy I."/>
            <person name="Horvathova L."/>
            <person name="Zubacova Z."/>
            <person name="Dolezal P."/>
            <person name="Malik S.B."/>
            <person name="Logsdon J.M. Jr."/>
            <person name="Henze K."/>
            <person name="Gupta A."/>
            <person name="Wang C.C."/>
            <person name="Dunne R.L."/>
            <person name="Upcroft J.A."/>
            <person name="Upcroft P."/>
            <person name="White O."/>
            <person name="Salzberg S.L."/>
            <person name="Tang P."/>
            <person name="Chiu C.-H."/>
            <person name="Lee Y.-S."/>
            <person name="Embley T.M."/>
            <person name="Coombs G.H."/>
            <person name="Mottram J.C."/>
            <person name="Tachezy J."/>
            <person name="Fraser-Liggett C.M."/>
            <person name="Johnson P.J."/>
        </authorList>
    </citation>
    <scope>NUCLEOTIDE SEQUENCE [LARGE SCALE GENOMIC DNA]</scope>
    <source>
        <strain evidence="2">G3</strain>
    </source>
</reference>
<protein>
    <submittedName>
        <fullName evidence="2">Uncharacterized protein</fullName>
    </submittedName>
</protein>
<dbReference type="Proteomes" id="UP000001542">
    <property type="component" value="Unassembled WGS sequence"/>
</dbReference>
<dbReference type="InParanoid" id="A2FR74"/>
<accession>A2FR74</accession>
<dbReference type="KEGG" id="tva:4750303"/>
<keyword evidence="3" id="KW-1185">Reference proteome</keyword>
<feature type="region of interest" description="Disordered" evidence="1">
    <location>
        <begin position="1147"/>
        <end position="1167"/>
    </location>
</feature>
<evidence type="ECO:0000256" key="1">
    <source>
        <dbReference type="SAM" id="MobiDB-lite"/>
    </source>
</evidence>
<dbReference type="VEuPathDB" id="TrichDB:TVAG_496240"/>